<dbReference type="GO" id="GO:0015740">
    <property type="term" value="P:C4-dicarboxylate transport"/>
    <property type="evidence" value="ECO:0007669"/>
    <property type="project" value="TreeGrafter"/>
</dbReference>
<evidence type="ECO:0000256" key="2">
    <source>
        <dbReference type="ARBA" id="ARBA00022448"/>
    </source>
</evidence>
<protein>
    <submittedName>
        <fullName evidence="11">TRAP transporter small permease</fullName>
    </submittedName>
</protein>
<feature type="transmembrane region" description="Helical" evidence="9">
    <location>
        <begin position="9"/>
        <end position="29"/>
    </location>
</feature>
<name>A0A8X8ID00_CALTT</name>
<keyword evidence="7 9" id="KW-0472">Membrane</keyword>
<dbReference type="Proteomes" id="UP000825179">
    <property type="component" value="Chromosome"/>
</dbReference>
<evidence type="ECO:0000256" key="6">
    <source>
        <dbReference type="ARBA" id="ARBA00022989"/>
    </source>
</evidence>
<feature type="transmembrane region" description="Helical" evidence="9">
    <location>
        <begin position="41"/>
        <end position="59"/>
    </location>
</feature>
<keyword evidence="5 9" id="KW-0812">Transmembrane</keyword>
<proteinExistence type="inferred from homology"/>
<feature type="transmembrane region" description="Helical" evidence="9">
    <location>
        <begin position="121"/>
        <end position="142"/>
    </location>
</feature>
<evidence type="ECO:0000313" key="11">
    <source>
        <dbReference type="EMBL" id="QZT35240.1"/>
    </source>
</evidence>
<gene>
    <name evidence="11" type="ORF">HUR95_01495</name>
</gene>
<dbReference type="GO" id="GO:0022857">
    <property type="term" value="F:transmembrane transporter activity"/>
    <property type="evidence" value="ECO:0007669"/>
    <property type="project" value="TreeGrafter"/>
</dbReference>
<dbReference type="Pfam" id="PF04290">
    <property type="entry name" value="DctQ"/>
    <property type="match status" value="1"/>
</dbReference>
<keyword evidence="6 9" id="KW-1133">Transmembrane helix</keyword>
<comment type="similarity">
    <text evidence="8">Belongs to the TRAP transporter small permease family.</text>
</comment>
<reference evidence="11 12" key="1">
    <citation type="journal article" date="2020" name="Extremophiles">
        <title>Genomic analysis of Caldalkalibacillus thermarum TA2.A1 reveals aerobic alkaliphilic metabolism and evolutionary hallmarks linking alkaliphilic bacteria and plant life.</title>
        <authorList>
            <person name="de Jong S.I."/>
            <person name="van den Broek M.A."/>
            <person name="Merkel A.Y."/>
            <person name="de la Torre Cortes P."/>
            <person name="Kalamorz F."/>
            <person name="Cook G.M."/>
            <person name="van Loosdrecht M.C.M."/>
            <person name="McMillan D.G.G."/>
        </authorList>
    </citation>
    <scope>NUCLEOTIDE SEQUENCE [LARGE SCALE GENOMIC DNA]</scope>
    <source>
        <strain evidence="11 12">TA2.A1</strain>
    </source>
</reference>
<evidence type="ECO:0000256" key="9">
    <source>
        <dbReference type="SAM" id="Phobius"/>
    </source>
</evidence>
<evidence type="ECO:0000259" key="10">
    <source>
        <dbReference type="Pfam" id="PF04290"/>
    </source>
</evidence>
<dbReference type="GO" id="GO:0005886">
    <property type="term" value="C:plasma membrane"/>
    <property type="evidence" value="ECO:0007669"/>
    <property type="project" value="UniProtKB-SubCell"/>
</dbReference>
<dbReference type="PANTHER" id="PTHR35011:SF2">
    <property type="entry name" value="2,3-DIKETO-L-GULONATE TRAP TRANSPORTER SMALL PERMEASE PROTEIN YIAM"/>
    <property type="match status" value="1"/>
</dbReference>
<sequence length="151" mass="17064">MVNNGIKYFLILLLAVLIVVVMLQVIFRFVIHQPLARTEELARYCLVWLTFLGAAYAMSARAHVGVEFLINLVPLGVRKGMVLLAALVSLIFFLIIIGQGYELMQRSMTQLTPVLRLPMGIVYSVIPLSGLIFVMNLFHVTLEEMRKKEEA</sequence>
<keyword evidence="2" id="KW-0813">Transport</keyword>
<dbReference type="PANTHER" id="PTHR35011">
    <property type="entry name" value="2,3-DIKETO-L-GULONATE TRAP TRANSPORTER SMALL PERMEASE PROTEIN YIAM"/>
    <property type="match status" value="1"/>
</dbReference>
<dbReference type="InterPro" id="IPR007387">
    <property type="entry name" value="TRAP_DctQ"/>
</dbReference>
<evidence type="ECO:0000256" key="8">
    <source>
        <dbReference type="ARBA" id="ARBA00038436"/>
    </source>
</evidence>
<evidence type="ECO:0000256" key="7">
    <source>
        <dbReference type="ARBA" id="ARBA00023136"/>
    </source>
</evidence>
<keyword evidence="4" id="KW-0997">Cell inner membrane</keyword>
<evidence type="ECO:0000256" key="5">
    <source>
        <dbReference type="ARBA" id="ARBA00022692"/>
    </source>
</evidence>
<feature type="domain" description="Tripartite ATP-independent periplasmic transporters DctQ component" evidence="10">
    <location>
        <begin position="17"/>
        <end position="144"/>
    </location>
</feature>
<dbReference type="KEGG" id="cthu:HUR95_01495"/>
<accession>A0A8X8ID00</accession>
<keyword evidence="12" id="KW-1185">Reference proteome</keyword>
<dbReference type="AlphaFoldDB" id="A0A8X8ID00"/>
<evidence type="ECO:0000256" key="3">
    <source>
        <dbReference type="ARBA" id="ARBA00022475"/>
    </source>
</evidence>
<dbReference type="InterPro" id="IPR055348">
    <property type="entry name" value="DctQ"/>
</dbReference>
<evidence type="ECO:0000256" key="1">
    <source>
        <dbReference type="ARBA" id="ARBA00004429"/>
    </source>
</evidence>
<organism evidence="11 12">
    <name type="scientific">Caldalkalibacillus thermarum (strain TA2.A1)</name>
    <dbReference type="NCBI Taxonomy" id="986075"/>
    <lineage>
        <taxon>Bacteria</taxon>
        <taxon>Bacillati</taxon>
        <taxon>Bacillota</taxon>
        <taxon>Bacilli</taxon>
        <taxon>Bacillales</taxon>
        <taxon>Bacillaceae</taxon>
        <taxon>Caldalkalibacillus</taxon>
    </lineage>
</organism>
<feature type="transmembrane region" description="Helical" evidence="9">
    <location>
        <begin position="80"/>
        <end position="101"/>
    </location>
</feature>
<evidence type="ECO:0000256" key="4">
    <source>
        <dbReference type="ARBA" id="ARBA00022519"/>
    </source>
</evidence>
<keyword evidence="3" id="KW-1003">Cell membrane</keyword>
<evidence type="ECO:0000313" key="12">
    <source>
        <dbReference type="Proteomes" id="UP000825179"/>
    </source>
</evidence>
<comment type="subcellular location">
    <subcellularLocation>
        <location evidence="1">Cell inner membrane</location>
        <topology evidence="1">Multi-pass membrane protein</topology>
    </subcellularLocation>
</comment>
<dbReference type="EMBL" id="CP082237">
    <property type="protein sequence ID" value="QZT35240.1"/>
    <property type="molecule type" value="Genomic_DNA"/>
</dbReference>